<comment type="caution">
    <text evidence="1">The sequence shown here is derived from an EMBL/GenBank/DDBJ whole genome shotgun (WGS) entry which is preliminary data.</text>
</comment>
<reference evidence="1 2" key="1">
    <citation type="journal article" date="2019" name="Nat. Plants">
        <title>Stout camphor tree genome fills gaps in understanding of flowering plant genome evolution.</title>
        <authorList>
            <person name="Chaw S.M."/>
            <person name="Liu Y.C."/>
            <person name="Wu Y.W."/>
            <person name="Wang H.Y."/>
            <person name="Lin C.I."/>
            <person name="Wu C.S."/>
            <person name="Ke H.M."/>
            <person name="Chang L.Y."/>
            <person name="Hsu C.Y."/>
            <person name="Yang H.T."/>
            <person name="Sudianto E."/>
            <person name="Hsu M.H."/>
            <person name="Wu K.P."/>
            <person name="Wang L.N."/>
            <person name="Leebens-Mack J.H."/>
            <person name="Tsai I.J."/>
        </authorList>
    </citation>
    <scope>NUCLEOTIDE SEQUENCE [LARGE SCALE GENOMIC DNA]</scope>
    <source>
        <strain evidence="2">cv. Chaw 1501</strain>
        <tissue evidence="1">Young leaves</tissue>
    </source>
</reference>
<name>A0A443N834_9MAGN</name>
<dbReference type="Proteomes" id="UP000283530">
    <property type="component" value="Unassembled WGS sequence"/>
</dbReference>
<organism evidence="1 2">
    <name type="scientific">Cinnamomum micranthum f. kanehirae</name>
    <dbReference type="NCBI Taxonomy" id="337451"/>
    <lineage>
        <taxon>Eukaryota</taxon>
        <taxon>Viridiplantae</taxon>
        <taxon>Streptophyta</taxon>
        <taxon>Embryophyta</taxon>
        <taxon>Tracheophyta</taxon>
        <taxon>Spermatophyta</taxon>
        <taxon>Magnoliopsida</taxon>
        <taxon>Magnoliidae</taxon>
        <taxon>Laurales</taxon>
        <taxon>Lauraceae</taxon>
        <taxon>Cinnamomum</taxon>
    </lineage>
</organism>
<dbReference type="Pfam" id="PF03140">
    <property type="entry name" value="DUF247"/>
    <property type="match status" value="1"/>
</dbReference>
<sequence length="174" mass="19560">MATGECWIKVDEDPPNGEWLIKLINDEQDQRMSLTPSKITQIQNVATTLRDAEWNKGCFDPLVVSFGPYHHGKDGLKPMESCKGVAAHWFLSLATANPPQDHQQIRMKEASPVTSSTFFDPNSLAAMMELKPQGKLAIAMAITRFVRSWSSRHKASRGCEGASIQENSHQLHWW</sequence>
<evidence type="ECO:0000313" key="1">
    <source>
        <dbReference type="EMBL" id="RWR74671.1"/>
    </source>
</evidence>
<evidence type="ECO:0000313" key="2">
    <source>
        <dbReference type="Proteomes" id="UP000283530"/>
    </source>
</evidence>
<keyword evidence="2" id="KW-1185">Reference proteome</keyword>
<dbReference type="AlphaFoldDB" id="A0A443N834"/>
<gene>
    <name evidence="1" type="ORF">CKAN_00301100</name>
</gene>
<protein>
    <submittedName>
        <fullName evidence="1">UPF0481-like protein</fullName>
    </submittedName>
</protein>
<dbReference type="InterPro" id="IPR004158">
    <property type="entry name" value="DUF247_pln"/>
</dbReference>
<dbReference type="EMBL" id="QPKB01000001">
    <property type="protein sequence ID" value="RWR74671.1"/>
    <property type="molecule type" value="Genomic_DNA"/>
</dbReference>
<proteinExistence type="predicted"/>
<dbReference type="OrthoDB" id="1739108at2759"/>
<accession>A0A443N834</accession>